<organism evidence="1">
    <name type="scientific">marine sediment metagenome</name>
    <dbReference type="NCBI Taxonomy" id="412755"/>
    <lineage>
        <taxon>unclassified sequences</taxon>
        <taxon>metagenomes</taxon>
        <taxon>ecological metagenomes</taxon>
    </lineage>
</organism>
<feature type="non-terminal residue" evidence="1">
    <location>
        <position position="1"/>
    </location>
</feature>
<name>X1T5E1_9ZZZZ</name>
<accession>X1T5E1</accession>
<sequence>KRQSKKITLLFSYSVFLPERFFLKKLGNYSL</sequence>
<evidence type="ECO:0000313" key="1">
    <source>
        <dbReference type="EMBL" id="GAI75254.1"/>
    </source>
</evidence>
<proteinExistence type="predicted"/>
<reference evidence="1" key="1">
    <citation type="journal article" date="2014" name="Front. Microbiol.">
        <title>High frequency of phylogenetically diverse reductive dehalogenase-homologous genes in deep subseafloor sedimentary metagenomes.</title>
        <authorList>
            <person name="Kawai M."/>
            <person name="Futagami T."/>
            <person name="Toyoda A."/>
            <person name="Takaki Y."/>
            <person name="Nishi S."/>
            <person name="Hori S."/>
            <person name="Arai W."/>
            <person name="Tsubouchi T."/>
            <person name="Morono Y."/>
            <person name="Uchiyama I."/>
            <person name="Ito T."/>
            <person name="Fujiyama A."/>
            <person name="Inagaki F."/>
            <person name="Takami H."/>
        </authorList>
    </citation>
    <scope>NUCLEOTIDE SEQUENCE</scope>
    <source>
        <strain evidence="1">Expedition CK06-06</strain>
    </source>
</reference>
<comment type="caution">
    <text evidence="1">The sequence shown here is derived from an EMBL/GenBank/DDBJ whole genome shotgun (WGS) entry which is preliminary data.</text>
</comment>
<dbReference type="AlphaFoldDB" id="X1T5E1"/>
<dbReference type="EMBL" id="BARW01013024">
    <property type="protein sequence ID" value="GAI75254.1"/>
    <property type="molecule type" value="Genomic_DNA"/>
</dbReference>
<gene>
    <name evidence="1" type="ORF">S12H4_24149</name>
</gene>
<protein>
    <submittedName>
        <fullName evidence="1">Uncharacterized protein</fullName>
    </submittedName>
</protein>